<evidence type="ECO:0000256" key="1">
    <source>
        <dbReference type="SAM" id="MobiDB-lite"/>
    </source>
</evidence>
<dbReference type="STRING" id="429701.A0A2G9HQP3"/>
<sequence length="336" mass="37706">MATNISPNKADSSGSSTHSNHTPAAQANPLNTFAPPTISSISLSPPHISPTANTQLLSINIATQALPKLIPTNFQSWIFQWQTLREGYDFLKYVETPPKDQPSTIFWIHQDRLIKSTPGASLSLEIISFVIDVKTSYDIWQILQKTYAKPTHARIRSLRETLQIKQLAATLATVHVTISMYESVLHVLHGLPPEYCEIIATIRAREIEISFEEFHDKLTDFESYLSHDGSYSTTPITTNLTTKLPTTHTNSKWTHAALTTQEILTLAPHRTTTLALQIKAIELFANTVINLLFHGCKLHLILFPMVLVLLSYEQTLPCQQTSLITIGFYIPKHLIM</sequence>
<name>A0A2G9HQP3_9LAMI</name>
<dbReference type="Proteomes" id="UP000231279">
    <property type="component" value="Unassembled WGS sequence"/>
</dbReference>
<proteinExistence type="predicted"/>
<keyword evidence="3" id="KW-1185">Reference proteome</keyword>
<evidence type="ECO:0000313" key="3">
    <source>
        <dbReference type="Proteomes" id="UP000231279"/>
    </source>
</evidence>
<dbReference type="PANTHER" id="PTHR47481:SF34">
    <property type="entry name" value="CCHC-TYPE DOMAIN-CONTAINING PROTEIN"/>
    <property type="match status" value="1"/>
</dbReference>
<feature type="region of interest" description="Disordered" evidence="1">
    <location>
        <begin position="1"/>
        <end position="30"/>
    </location>
</feature>
<dbReference type="PANTHER" id="PTHR47481">
    <property type="match status" value="1"/>
</dbReference>
<evidence type="ECO:0000313" key="2">
    <source>
        <dbReference type="EMBL" id="PIN19610.1"/>
    </source>
</evidence>
<reference evidence="3" key="1">
    <citation type="journal article" date="2018" name="Gigascience">
        <title>Genome assembly of the Pink Ipe (Handroanthus impetiginosus, Bignoniaceae), a highly valued, ecologically keystone Neotropical timber forest tree.</title>
        <authorList>
            <person name="Silva-Junior O.B."/>
            <person name="Grattapaglia D."/>
            <person name="Novaes E."/>
            <person name="Collevatti R.G."/>
        </authorList>
    </citation>
    <scope>NUCLEOTIDE SEQUENCE [LARGE SCALE GENOMIC DNA]</scope>
    <source>
        <strain evidence="3">cv. UFG-1</strain>
    </source>
</reference>
<comment type="caution">
    <text evidence="2">The sequence shown here is derived from an EMBL/GenBank/DDBJ whole genome shotgun (WGS) entry which is preliminary data.</text>
</comment>
<accession>A0A2G9HQP3</accession>
<dbReference type="OrthoDB" id="1938465at2759"/>
<protein>
    <submittedName>
        <fullName evidence="2">Uncharacterized protein</fullName>
    </submittedName>
</protein>
<gene>
    <name evidence="2" type="ORF">CDL12_07712</name>
</gene>
<organism evidence="2 3">
    <name type="scientific">Handroanthus impetiginosus</name>
    <dbReference type="NCBI Taxonomy" id="429701"/>
    <lineage>
        <taxon>Eukaryota</taxon>
        <taxon>Viridiplantae</taxon>
        <taxon>Streptophyta</taxon>
        <taxon>Embryophyta</taxon>
        <taxon>Tracheophyta</taxon>
        <taxon>Spermatophyta</taxon>
        <taxon>Magnoliopsida</taxon>
        <taxon>eudicotyledons</taxon>
        <taxon>Gunneridae</taxon>
        <taxon>Pentapetalae</taxon>
        <taxon>asterids</taxon>
        <taxon>lamiids</taxon>
        <taxon>Lamiales</taxon>
        <taxon>Bignoniaceae</taxon>
        <taxon>Crescentiina</taxon>
        <taxon>Tabebuia alliance</taxon>
        <taxon>Handroanthus</taxon>
    </lineage>
</organism>
<dbReference type="AlphaFoldDB" id="A0A2G9HQP3"/>
<dbReference type="EMBL" id="NKXS01001248">
    <property type="protein sequence ID" value="PIN19610.1"/>
    <property type="molecule type" value="Genomic_DNA"/>
</dbReference>